<comment type="subcellular location">
    <subcellularLocation>
        <location evidence="1">Cell membrane</location>
        <topology evidence="1">Multi-pass membrane protein</topology>
    </subcellularLocation>
</comment>
<evidence type="ECO:0000256" key="7">
    <source>
        <dbReference type="SAM" id="Phobius"/>
    </source>
</evidence>
<feature type="transmembrane region" description="Helical" evidence="7">
    <location>
        <begin position="99"/>
        <end position="116"/>
    </location>
</feature>
<feature type="transmembrane region" description="Helical" evidence="7">
    <location>
        <begin position="267"/>
        <end position="287"/>
    </location>
</feature>
<evidence type="ECO:0000259" key="8">
    <source>
        <dbReference type="Pfam" id="PF00892"/>
    </source>
</evidence>
<dbReference type="PANTHER" id="PTHR42920:SF5">
    <property type="entry name" value="EAMA DOMAIN-CONTAINING PROTEIN"/>
    <property type="match status" value="1"/>
</dbReference>
<dbReference type="PANTHER" id="PTHR42920">
    <property type="entry name" value="OS03G0707200 PROTEIN-RELATED"/>
    <property type="match status" value="1"/>
</dbReference>
<evidence type="ECO:0000256" key="5">
    <source>
        <dbReference type="ARBA" id="ARBA00022989"/>
    </source>
</evidence>
<evidence type="ECO:0000256" key="1">
    <source>
        <dbReference type="ARBA" id="ARBA00004651"/>
    </source>
</evidence>
<dbReference type="AlphaFoldDB" id="A0A6J4MH67"/>
<evidence type="ECO:0000256" key="3">
    <source>
        <dbReference type="ARBA" id="ARBA00022475"/>
    </source>
</evidence>
<keyword evidence="4 7" id="KW-0812">Transmembrane</keyword>
<protein>
    <submittedName>
        <fullName evidence="9">Permease of the drug/metabolite transporter (DMT) superfamily</fullName>
    </submittedName>
</protein>
<dbReference type="GO" id="GO:0005886">
    <property type="term" value="C:plasma membrane"/>
    <property type="evidence" value="ECO:0007669"/>
    <property type="project" value="UniProtKB-SubCell"/>
</dbReference>
<accession>A0A6J4MH67</accession>
<feature type="domain" description="EamA" evidence="8">
    <location>
        <begin position="153"/>
        <end position="282"/>
    </location>
</feature>
<dbReference type="Pfam" id="PF00892">
    <property type="entry name" value="EamA"/>
    <property type="match status" value="1"/>
</dbReference>
<comment type="similarity">
    <text evidence="2">Belongs to the EamA transporter family.</text>
</comment>
<feature type="transmembrane region" description="Helical" evidence="7">
    <location>
        <begin position="128"/>
        <end position="144"/>
    </location>
</feature>
<feature type="transmembrane region" description="Helical" evidence="7">
    <location>
        <begin position="244"/>
        <end position="261"/>
    </location>
</feature>
<dbReference type="InterPro" id="IPR000620">
    <property type="entry name" value="EamA_dom"/>
</dbReference>
<feature type="transmembrane region" description="Helical" evidence="7">
    <location>
        <begin position="12"/>
        <end position="31"/>
    </location>
</feature>
<organism evidence="9">
    <name type="scientific">uncultured Frankineae bacterium</name>
    <dbReference type="NCBI Taxonomy" id="437475"/>
    <lineage>
        <taxon>Bacteria</taxon>
        <taxon>Bacillati</taxon>
        <taxon>Actinomycetota</taxon>
        <taxon>Actinomycetes</taxon>
        <taxon>Frankiales</taxon>
        <taxon>environmental samples</taxon>
    </lineage>
</organism>
<feature type="transmembrane region" description="Helical" evidence="7">
    <location>
        <begin position="76"/>
        <end position="93"/>
    </location>
</feature>
<evidence type="ECO:0000256" key="6">
    <source>
        <dbReference type="ARBA" id="ARBA00023136"/>
    </source>
</evidence>
<keyword evidence="6 7" id="KW-0472">Membrane</keyword>
<dbReference type="SUPFAM" id="SSF103481">
    <property type="entry name" value="Multidrug resistance efflux transporter EmrE"/>
    <property type="match status" value="1"/>
</dbReference>
<keyword evidence="3" id="KW-1003">Cell membrane</keyword>
<feature type="transmembrane region" description="Helical" evidence="7">
    <location>
        <begin position="183"/>
        <end position="205"/>
    </location>
</feature>
<evidence type="ECO:0000256" key="4">
    <source>
        <dbReference type="ARBA" id="ARBA00022692"/>
    </source>
</evidence>
<name>A0A6J4MH67_9ACTN</name>
<dbReference type="InterPro" id="IPR037185">
    <property type="entry name" value="EmrE-like"/>
</dbReference>
<feature type="transmembrane region" description="Helical" evidence="7">
    <location>
        <begin position="150"/>
        <end position="171"/>
    </location>
</feature>
<gene>
    <name evidence="9" type="ORF">AVDCRST_MAG16-2852</name>
</gene>
<feature type="transmembrane region" description="Helical" evidence="7">
    <location>
        <begin position="211"/>
        <end position="232"/>
    </location>
</feature>
<sequence>MSAGATSDRAPAGLALLLPFVLVSFAANSLITRHVVGQDLLDAGLLTGVRFLAGAVALLLLAGVRRERLRTGRDTLLPALWLGLYAVFISYGYVHIGAAAGTFVFYAAVLLTLVAVDRRSGGRLPGRRIAGAAVALVGIGVLASDSVDTVSLLGVVLLAATGVAWGLYTAAGRGRADPRQTTTANFAVLALVCLVPTAAGMAAGLQVTVPGLLWGTAMGAGTTAFAYVAWYACQRRLTGAQAGLVQLVIPVLTTAGAVLLLGEPLTVRLLVAAVLVGLGMWLGRAVPARTPAPSAAR</sequence>
<evidence type="ECO:0000256" key="2">
    <source>
        <dbReference type="ARBA" id="ARBA00007362"/>
    </source>
</evidence>
<dbReference type="EMBL" id="CADCUE010000268">
    <property type="protein sequence ID" value="CAA9358260.1"/>
    <property type="molecule type" value="Genomic_DNA"/>
</dbReference>
<evidence type="ECO:0000313" key="9">
    <source>
        <dbReference type="EMBL" id="CAA9358260.1"/>
    </source>
</evidence>
<proteinExistence type="inferred from homology"/>
<feature type="transmembrane region" description="Helical" evidence="7">
    <location>
        <begin position="43"/>
        <end position="64"/>
    </location>
</feature>
<reference evidence="9" key="1">
    <citation type="submission" date="2020-02" db="EMBL/GenBank/DDBJ databases">
        <authorList>
            <person name="Meier V. D."/>
        </authorList>
    </citation>
    <scope>NUCLEOTIDE SEQUENCE</scope>
    <source>
        <strain evidence="9">AVDCRST_MAG16</strain>
    </source>
</reference>
<keyword evidence="5 7" id="KW-1133">Transmembrane helix</keyword>
<dbReference type="InterPro" id="IPR051258">
    <property type="entry name" value="Diverse_Substrate_Transporter"/>
</dbReference>